<name>A0A9D2PV96_9FIRM</name>
<evidence type="ECO:0000313" key="1">
    <source>
        <dbReference type="EMBL" id="HJC65880.1"/>
    </source>
</evidence>
<reference evidence="1" key="1">
    <citation type="journal article" date="2021" name="PeerJ">
        <title>Extensive microbial diversity within the chicken gut microbiome revealed by metagenomics and culture.</title>
        <authorList>
            <person name="Gilroy R."/>
            <person name="Ravi A."/>
            <person name="Getino M."/>
            <person name="Pursley I."/>
            <person name="Horton D.L."/>
            <person name="Alikhan N.F."/>
            <person name="Baker D."/>
            <person name="Gharbi K."/>
            <person name="Hall N."/>
            <person name="Watson M."/>
            <person name="Adriaenssens E.M."/>
            <person name="Foster-Nyarko E."/>
            <person name="Jarju S."/>
            <person name="Secka A."/>
            <person name="Antonio M."/>
            <person name="Oren A."/>
            <person name="Chaudhuri R.R."/>
            <person name="La Ragione R."/>
            <person name="Hildebrand F."/>
            <person name="Pallen M.J."/>
        </authorList>
    </citation>
    <scope>NUCLEOTIDE SEQUENCE</scope>
    <source>
        <strain evidence="1">CHK198-12963</strain>
    </source>
</reference>
<reference evidence="1" key="2">
    <citation type="submission" date="2021-04" db="EMBL/GenBank/DDBJ databases">
        <authorList>
            <person name="Gilroy R."/>
        </authorList>
    </citation>
    <scope>NUCLEOTIDE SEQUENCE</scope>
    <source>
        <strain evidence="1">CHK198-12963</strain>
    </source>
</reference>
<proteinExistence type="predicted"/>
<sequence length="321" mass="36837">MVKCFLMHKDNTCGVLSYDDTMGRIVNYRDLRTGESPFLGNSDDRKIKKWWEFRSVPASRTVLKDILREAGCLNAGSYLAKNLALSMTDAYWIRPEGVALSYRDINFSNLSVYHDGKAPYHNATSYDPNASLGGQMEKYWDLSQTPPVLVKESTKYFGQQSINEVLASKIHELQNSDIPFVKYTASVTEDRTVLCRCRAFTSEKVEFISAYEVVESQKNKNDVSLYDGYIEICAQNGIDCEIMQRFMDYQILTDFMIGNTDEHLLNYSREERRFLYIPKGGVKKKLGKRDIRRIHTMLNLLCCAESRALGKLRRQEALKAA</sequence>
<gene>
    <name evidence="1" type="ORF">H9931_04055</name>
</gene>
<evidence type="ECO:0000313" key="2">
    <source>
        <dbReference type="Proteomes" id="UP000823863"/>
    </source>
</evidence>
<dbReference type="EMBL" id="DWWB01000017">
    <property type="protein sequence ID" value="HJC65880.1"/>
    <property type="molecule type" value="Genomic_DNA"/>
</dbReference>
<comment type="caution">
    <text evidence="1">The sequence shown here is derived from an EMBL/GenBank/DDBJ whole genome shotgun (WGS) entry which is preliminary data.</text>
</comment>
<evidence type="ECO:0008006" key="3">
    <source>
        <dbReference type="Google" id="ProtNLM"/>
    </source>
</evidence>
<dbReference type="AlphaFoldDB" id="A0A9D2PV96"/>
<organism evidence="1 2">
    <name type="scientific">Candidatus Enterocloster excrementigallinarum</name>
    <dbReference type="NCBI Taxonomy" id="2838558"/>
    <lineage>
        <taxon>Bacteria</taxon>
        <taxon>Bacillati</taxon>
        <taxon>Bacillota</taxon>
        <taxon>Clostridia</taxon>
        <taxon>Lachnospirales</taxon>
        <taxon>Lachnospiraceae</taxon>
        <taxon>Enterocloster</taxon>
    </lineage>
</organism>
<dbReference type="Gene3D" id="1.10.1070.20">
    <property type="match status" value="1"/>
</dbReference>
<dbReference type="Proteomes" id="UP000823863">
    <property type="component" value="Unassembled WGS sequence"/>
</dbReference>
<protein>
    <recommendedName>
        <fullName evidence="3">HipA-like C-terminal domain-containing protein</fullName>
    </recommendedName>
</protein>
<accession>A0A9D2PV96</accession>